<organism evidence="1 2">
    <name type="scientific">Pontibacter rugosus</name>
    <dbReference type="NCBI Taxonomy" id="1745966"/>
    <lineage>
        <taxon>Bacteria</taxon>
        <taxon>Pseudomonadati</taxon>
        <taxon>Bacteroidota</taxon>
        <taxon>Cytophagia</taxon>
        <taxon>Cytophagales</taxon>
        <taxon>Hymenobacteraceae</taxon>
        <taxon>Pontibacter</taxon>
    </lineage>
</organism>
<gene>
    <name evidence="1" type="ORF">ACFQ2O_15880</name>
</gene>
<dbReference type="InterPro" id="IPR019853">
    <property type="entry name" value="GldB-like"/>
</dbReference>
<keyword evidence="2" id="KW-1185">Reference proteome</keyword>
<protein>
    <submittedName>
        <fullName evidence="1">DUF2268 domain-containing putative Zn-dependent protease</fullName>
    </submittedName>
</protein>
<name>A0ABW3SU76_9BACT</name>
<accession>A0ABW3SU76</accession>
<dbReference type="GO" id="GO:0008233">
    <property type="term" value="F:peptidase activity"/>
    <property type="evidence" value="ECO:0007669"/>
    <property type="project" value="UniProtKB-KW"/>
</dbReference>
<comment type="caution">
    <text evidence="1">The sequence shown here is derived from an EMBL/GenBank/DDBJ whole genome shotgun (WGS) entry which is preliminary data.</text>
</comment>
<dbReference type="GO" id="GO:0006508">
    <property type="term" value="P:proteolysis"/>
    <property type="evidence" value="ECO:0007669"/>
    <property type="project" value="UniProtKB-KW"/>
</dbReference>
<dbReference type="RefSeq" id="WP_377529807.1">
    <property type="nucleotide sequence ID" value="NZ_JBHTLD010000165.1"/>
</dbReference>
<proteinExistence type="predicted"/>
<evidence type="ECO:0000313" key="2">
    <source>
        <dbReference type="Proteomes" id="UP001597094"/>
    </source>
</evidence>
<dbReference type="Pfam" id="PF25594">
    <property type="entry name" value="GldB_lipo"/>
    <property type="match status" value="1"/>
</dbReference>
<sequence>MLIIEKVYKRHQKLWDGCYAMIFGEENAEKFNTQKGMADWNRKLYQENRNFMELRVRELLQQNIDSVLAESLKGFTTIIDKHKPKAKISIVFAPLQGLSIGGCDQYMFALDLMDTEHDLSRVVTEGLPHEINHLAYEPTRVNDPDRYTALLNTIDEGLSCYYTYKYFDGELTRNRAVENMTEDEWAWYMQHEKEIFTKAKPYLFVSSETQTPYSCSCGMHRGEKLFEDAPKTICYWLGFRIIEFYEKNNGAGSWKEVYELPVRDVLVKSGYEAYINSL</sequence>
<reference evidence="2" key="1">
    <citation type="journal article" date="2019" name="Int. J. Syst. Evol. Microbiol.">
        <title>The Global Catalogue of Microorganisms (GCM) 10K type strain sequencing project: providing services to taxonomists for standard genome sequencing and annotation.</title>
        <authorList>
            <consortium name="The Broad Institute Genomics Platform"/>
            <consortium name="The Broad Institute Genome Sequencing Center for Infectious Disease"/>
            <person name="Wu L."/>
            <person name="Ma J."/>
        </authorList>
    </citation>
    <scope>NUCLEOTIDE SEQUENCE [LARGE SCALE GENOMIC DNA]</scope>
    <source>
        <strain evidence="2">JCM 31319</strain>
    </source>
</reference>
<dbReference type="Proteomes" id="UP001597094">
    <property type="component" value="Unassembled WGS sequence"/>
</dbReference>
<dbReference type="EMBL" id="JBHTLD010000165">
    <property type="protein sequence ID" value="MFD1187696.1"/>
    <property type="molecule type" value="Genomic_DNA"/>
</dbReference>
<evidence type="ECO:0000313" key="1">
    <source>
        <dbReference type="EMBL" id="MFD1187696.1"/>
    </source>
</evidence>
<keyword evidence="1" id="KW-0378">Hydrolase</keyword>
<keyword evidence="1" id="KW-0645">Protease</keyword>